<gene>
    <name evidence="6" type="ORF">HK100_005363</name>
</gene>
<dbReference type="PANTHER" id="PTHR12400:SF21">
    <property type="entry name" value="KINASE"/>
    <property type="match status" value="1"/>
</dbReference>
<evidence type="ECO:0000313" key="7">
    <source>
        <dbReference type="Proteomes" id="UP001211907"/>
    </source>
</evidence>
<evidence type="ECO:0000256" key="2">
    <source>
        <dbReference type="ARBA" id="ARBA00022679"/>
    </source>
</evidence>
<dbReference type="GO" id="GO:0000824">
    <property type="term" value="F:inositol-1,4,5,6-tetrakisphosphate 3-kinase activity"/>
    <property type="evidence" value="ECO:0007669"/>
    <property type="project" value="TreeGrafter"/>
</dbReference>
<dbReference type="GO" id="GO:0005737">
    <property type="term" value="C:cytoplasm"/>
    <property type="evidence" value="ECO:0007669"/>
    <property type="project" value="TreeGrafter"/>
</dbReference>
<organism evidence="6 7">
    <name type="scientific">Physocladia obscura</name>
    <dbReference type="NCBI Taxonomy" id="109957"/>
    <lineage>
        <taxon>Eukaryota</taxon>
        <taxon>Fungi</taxon>
        <taxon>Fungi incertae sedis</taxon>
        <taxon>Chytridiomycota</taxon>
        <taxon>Chytridiomycota incertae sedis</taxon>
        <taxon>Chytridiomycetes</taxon>
        <taxon>Chytridiales</taxon>
        <taxon>Chytriomycetaceae</taxon>
        <taxon>Physocladia</taxon>
    </lineage>
</organism>
<feature type="region of interest" description="Disordered" evidence="5">
    <location>
        <begin position="479"/>
        <end position="537"/>
    </location>
</feature>
<feature type="region of interest" description="Disordered" evidence="5">
    <location>
        <begin position="1646"/>
        <end position="1709"/>
    </location>
</feature>
<accession>A0AAD5T7M2</accession>
<dbReference type="Proteomes" id="UP001211907">
    <property type="component" value="Unassembled WGS sequence"/>
</dbReference>
<feature type="compositionally biased region" description="Low complexity" evidence="5">
    <location>
        <begin position="723"/>
        <end position="742"/>
    </location>
</feature>
<feature type="compositionally biased region" description="Low complexity" evidence="5">
    <location>
        <begin position="1692"/>
        <end position="1709"/>
    </location>
</feature>
<dbReference type="GO" id="GO:0032958">
    <property type="term" value="P:inositol phosphate biosynthetic process"/>
    <property type="evidence" value="ECO:0007669"/>
    <property type="project" value="InterPro"/>
</dbReference>
<dbReference type="GO" id="GO:0046854">
    <property type="term" value="P:phosphatidylinositol phosphate biosynthetic process"/>
    <property type="evidence" value="ECO:0007669"/>
    <property type="project" value="TreeGrafter"/>
</dbReference>
<evidence type="ECO:0000256" key="1">
    <source>
        <dbReference type="ARBA" id="ARBA00007374"/>
    </source>
</evidence>
<comment type="similarity">
    <text evidence="1 4">Belongs to the inositol phosphokinase (IPK) family.</text>
</comment>
<keyword evidence="3 4" id="KW-0418">Kinase</keyword>
<dbReference type="Gene3D" id="3.30.470.160">
    <property type="entry name" value="Inositol polyphosphate kinase"/>
    <property type="match status" value="1"/>
</dbReference>
<evidence type="ECO:0000256" key="3">
    <source>
        <dbReference type="ARBA" id="ARBA00022777"/>
    </source>
</evidence>
<sequence>MLVKSTDTKNLKQYALDKYHRGPSNLSKRNRAKNCTDDYDSDIFDINFKAAKPKERAVRHTQTDGNIMNTKYATPKLTEFFKPIVEGVTKNDNVRDFLIAKKRKKTTIPPYLNLKEKNANCSQHHRLKASKKQEIKNLTLQESVKANAIINEKAKNEGFSSNDSSREDNHQRNKGKKLSPRAIPVILSNLQIRKDCLNTEKVQKRNKILTTDIVPKVNAAAKEDVHTGPFEFRQTEIPLSNNENHWIINHSSDDAVTYDTDENSAYHVLNNNKEVLHYKTNKDEVWAENYVNEIDNQIFSEDTAKNYEKEMHFEASDYHEMRQFNNFGDHADQYAEDNFFDDVRYFEESENCGVDTRKWRQVQKSTIVTEAVDTKFENDDTLEMQENAKTFEKTFLKEHRIGQASTEPESETILGQSLTTVAANAIVFHADTISIPVAAGASLIQENVAGNDSSMKLRAAAEISIDTELSGILIAESADTPANHSDPQTQISCSDPISNPNVNPSLATNLDDSLSGAASNFGQSRTHPQHQLQSATAAQSTHIQQSIMSDRSTTYFHIDLGVSRRSSIPQQQDQQHHQPQQQQINQQQHQLQFSEADLARRVPTGPRFSSTQRRNYSIAQTITDSFSNNTVLVAPISGSSHSNHDHNVYSRSNSQSDQSSTPSQQIVSQFPQPTSSFPIEIPSFQHLSVNSNISGTISQQSITVSSVAKEKSLEIPSDRILASSMPSSFSSSRSLNSNSQTSTNRGRRQGRSSHKLKNHQTHINLRRQRHASDASFLPTSKSLISAYVHQEGVRTRAASLGARDENDSRMCLCCNGNGCPCCCDDCLIEYETDYGAGMAPPSLPLTPFNNQVGGHAHFLRFSNKALCKQLDPRERDFYERVEEYHPELKKFIATYLGTVNVTYTSSSNSSTENPIAQIGATFSESKNSIFPAGKDWLVEGTPIVMLEQNRHIVSAEEESLGFFSSRRHRLSKKHHPSCRYYNSRDFELFNGLQELNSFQKLSVCSNCKKNIGGAISLEVPAPVSSPLLSSCIVCGDSTTTPSKNASLSLQNQKAVNELSFSKHFNRRLQQHIFKDALSPKSLRLRLQQLELSGRMIPRRSLEDMNVSSRDRFEAVQASTPVLSKQEIFPSSVNRSQIATEKSPLITKNDHSSLFMPLKSSNSSIDAVDQSSTQMFEMSDEDDKKSANFVSKQQPIPALKPNISKSEFSGTSFQNTTKEVSSLQKYDEVVLPLSRRSNNLSSRQSSPSLKPTKEQEVPEFAYSLLGEKTPILIPPILESQSKTAKETVNADLIGKNSSKFPPDSVSLNLKTATLLSNSKSTNEIQRSPLLTPQNKVTEFEVQEQPVAPTKNSGLFRDKESSLKQNVETILQTAVNPWALHVHKNQMSKIEQKIDDGIEVPAGTSKSTPPMHQFLLLEDLTDGLKHPCILDLKMGSRQHGVNVTMAKRISQEKKCERSTSKKLGVRICGMQVYKASTKSFVYLDKYVGRQINAANFRQSLISFLDNGESILVGFIPRLLEKLRSLYDVISKLPTYRFYASSLLVLYDGAWPDMPTPSLATQLRVNNTMQTAIDQSISNRKAQQLSQAFESKKFKVHRQKKIYRRTSSNNISRNALIEKRISHLSQFSVQPQRVHSVLSNTFSNHGTTKLSSTFTAPIGNNDESFERSSSGYSSDSWDDSITEEAESENSDGEGRNNSSSSSSFSNESYSSGDSDFFHNNNEDGWNVIASHRQCVKNHEADLRMIDFAQCVSNADCLKSVDDPPTSSEDEYVDVEEVINVVGNIGNNEAGINISENATPRFVKRTIKNPKAQRLPSLRVTFPPTTKGPDQGYLLGLKTLIYSFEDIWKEYGGGGHVRLESLPETIRNRMGDIAFLAQQQTEKSEK</sequence>
<feature type="region of interest" description="Disordered" evidence="5">
    <location>
        <begin position="637"/>
        <end position="674"/>
    </location>
</feature>
<feature type="compositionally biased region" description="Acidic residues" evidence="5">
    <location>
        <begin position="1673"/>
        <end position="1688"/>
    </location>
</feature>
<proteinExistence type="inferred from homology"/>
<dbReference type="GO" id="GO:0008440">
    <property type="term" value="F:inositol-1,4,5-trisphosphate 3-kinase activity"/>
    <property type="evidence" value="ECO:0007669"/>
    <property type="project" value="TreeGrafter"/>
</dbReference>
<dbReference type="PANTHER" id="PTHR12400">
    <property type="entry name" value="INOSITOL POLYPHOSPHATE KINASE"/>
    <property type="match status" value="1"/>
</dbReference>
<feature type="compositionally biased region" description="Low complexity" evidence="5">
    <location>
        <begin position="650"/>
        <end position="665"/>
    </location>
</feature>
<keyword evidence="7" id="KW-1185">Reference proteome</keyword>
<dbReference type="GO" id="GO:0005634">
    <property type="term" value="C:nucleus"/>
    <property type="evidence" value="ECO:0007669"/>
    <property type="project" value="TreeGrafter"/>
</dbReference>
<reference evidence="6" key="1">
    <citation type="submission" date="2020-05" db="EMBL/GenBank/DDBJ databases">
        <title>Phylogenomic resolution of chytrid fungi.</title>
        <authorList>
            <person name="Stajich J.E."/>
            <person name="Amses K."/>
            <person name="Simmons R."/>
            <person name="Seto K."/>
            <person name="Myers J."/>
            <person name="Bonds A."/>
            <person name="Quandt C.A."/>
            <person name="Barry K."/>
            <person name="Liu P."/>
            <person name="Grigoriev I."/>
            <person name="Longcore J.E."/>
            <person name="James T.Y."/>
        </authorList>
    </citation>
    <scope>NUCLEOTIDE SEQUENCE</scope>
    <source>
        <strain evidence="6">JEL0513</strain>
    </source>
</reference>
<feature type="compositionally biased region" description="Polar residues" evidence="5">
    <location>
        <begin position="480"/>
        <end position="537"/>
    </location>
</feature>
<protein>
    <recommendedName>
        <fullName evidence="4">Kinase</fullName>
        <ecNumber evidence="4">2.7.-.-</ecNumber>
    </recommendedName>
</protein>
<feature type="compositionally biased region" description="Basic residues" evidence="5">
    <location>
        <begin position="745"/>
        <end position="769"/>
    </location>
</feature>
<feature type="region of interest" description="Disordered" evidence="5">
    <location>
        <begin position="155"/>
        <end position="179"/>
    </location>
</feature>
<dbReference type="InterPro" id="IPR005522">
    <property type="entry name" value="IPK"/>
</dbReference>
<keyword evidence="2 4" id="KW-0808">Transferase</keyword>
<comment type="caution">
    <text evidence="6">The sequence shown here is derived from an EMBL/GenBank/DDBJ whole genome shotgun (WGS) entry which is preliminary data.</text>
</comment>
<evidence type="ECO:0000313" key="6">
    <source>
        <dbReference type="EMBL" id="KAJ3132380.1"/>
    </source>
</evidence>
<evidence type="ECO:0000256" key="5">
    <source>
        <dbReference type="SAM" id="MobiDB-lite"/>
    </source>
</evidence>
<feature type="region of interest" description="Disordered" evidence="5">
    <location>
        <begin position="723"/>
        <end position="772"/>
    </location>
</feature>
<dbReference type="InterPro" id="IPR038286">
    <property type="entry name" value="IPK_sf"/>
</dbReference>
<evidence type="ECO:0000256" key="4">
    <source>
        <dbReference type="RuleBase" id="RU363090"/>
    </source>
</evidence>
<dbReference type="Pfam" id="PF03770">
    <property type="entry name" value="IPK"/>
    <property type="match status" value="1"/>
</dbReference>
<dbReference type="EC" id="2.7.-.-" evidence="4"/>
<feature type="region of interest" description="Disordered" evidence="5">
    <location>
        <begin position="565"/>
        <end position="591"/>
    </location>
</feature>
<dbReference type="EMBL" id="JADGJH010000251">
    <property type="protein sequence ID" value="KAJ3132380.1"/>
    <property type="molecule type" value="Genomic_DNA"/>
</dbReference>
<dbReference type="SUPFAM" id="SSF56104">
    <property type="entry name" value="SAICAR synthase-like"/>
    <property type="match status" value="1"/>
</dbReference>
<feature type="compositionally biased region" description="Low complexity" evidence="5">
    <location>
        <begin position="570"/>
        <end position="591"/>
    </location>
</feature>
<name>A0AAD5T7M2_9FUNG</name>